<gene>
    <name evidence="1" type="ORF">C8D91_2610</name>
</gene>
<dbReference type="Proteomes" id="UP000295724">
    <property type="component" value="Unassembled WGS sequence"/>
</dbReference>
<dbReference type="AlphaFoldDB" id="A0A4V3DHB3"/>
<dbReference type="RefSeq" id="WP_099018912.1">
    <property type="nucleotide sequence ID" value="NZ_NIHB01000002.1"/>
</dbReference>
<name>A0A4V3DHB3_9GAMM</name>
<proteinExistence type="predicted"/>
<keyword evidence="2" id="KW-1185">Reference proteome</keyword>
<evidence type="ECO:0000313" key="1">
    <source>
        <dbReference type="EMBL" id="TDR17551.1"/>
    </source>
</evidence>
<dbReference type="OrthoDB" id="5569723at2"/>
<organism evidence="1 2">
    <name type="scientific">Marinicella litoralis</name>
    <dbReference type="NCBI Taxonomy" id="644220"/>
    <lineage>
        <taxon>Bacteria</taxon>
        <taxon>Pseudomonadati</taxon>
        <taxon>Pseudomonadota</taxon>
        <taxon>Gammaproteobacteria</taxon>
        <taxon>Lysobacterales</taxon>
        <taxon>Marinicellaceae</taxon>
        <taxon>Marinicella</taxon>
    </lineage>
</organism>
<evidence type="ECO:0000313" key="2">
    <source>
        <dbReference type="Proteomes" id="UP000295724"/>
    </source>
</evidence>
<protein>
    <submittedName>
        <fullName evidence="1">Uncharacterized protein</fullName>
    </submittedName>
</protein>
<dbReference type="EMBL" id="SNZB01000006">
    <property type="protein sequence ID" value="TDR17551.1"/>
    <property type="molecule type" value="Genomic_DNA"/>
</dbReference>
<reference evidence="1 2" key="1">
    <citation type="submission" date="2019-03" db="EMBL/GenBank/DDBJ databases">
        <title>Genomic Encyclopedia of Type Strains, Phase IV (KMG-IV): sequencing the most valuable type-strain genomes for metagenomic binning, comparative biology and taxonomic classification.</title>
        <authorList>
            <person name="Goeker M."/>
        </authorList>
    </citation>
    <scope>NUCLEOTIDE SEQUENCE [LARGE SCALE GENOMIC DNA]</scope>
    <source>
        <strain evidence="1 2">DSM 25488</strain>
    </source>
</reference>
<sequence>MSLDINVFIEGNKMLSRNDWQEKIELAGFSVDLYPSFDTKIMSGMLPCKLDGQEAGFEYYYDVLEDTMFDPTTDYALANRLQKRDICVGFSIAAGLPEESVVAAMMAAATLANEADGLLWVDPDFIETDDPVSWAKQAIQ</sequence>
<accession>A0A4V3DHB3</accession>
<comment type="caution">
    <text evidence="1">The sequence shown here is derived from an EMBL/GenBank/DDBJ whole genome shotgun (WGS) entry which is preliminary data.</text>
</comment>